<dbReference type="GeneID" id="301044068"/>
<dbReference type="AlphaFoldDB" id="A0AA92HAE0"/>
<evidence type="ECO:0000313" key="2">
    <source>
        <dbReference type="Proteomes" id="UP000244335"/>
    </source>
</evidence>
<organism evidence="1 2">
    <name type="scientific">Rhizobium rhizogenes</name>
    <name type="common">Agrobacterium rhizogenes</name>
    <dbReference type="NCBI Taxonomy" id="359"/>
    <lineage>
        <taxon>Bacteria</taxon>
        <taxon>Pseudomonadati</taxon>
        <taxon>Pseudomonadota</taxon>
        <taxon>Alphaproteobacteria</taxon>
        <taxon>Hyphomicrobiales</taxon>
        <taxon>Rhizobiaceae</taxon>
        <taxon>Rhizobium/Agrobacterium group</taxon>
        <taxon>Rhizobium</taxon>
    </lineage>
</organism>
<dbReference type="InterPro" id="IPR023393">
    <property type="entry name" value="START-like_dom_sf"/>
</dbReference>
<dbReference type="RefSeq" id="WP_116493698.1">
    <property type="nucleotide sequence ID" value="NZ_QDFR01000001.1"/>
</dbReference>
<dbReference type="Gene3D" id="3.30.530.20">
    <property type="match status" value="1"/>
</dbReference>
<sequence length="133" mass="14634">MATMISRIVHLAIDRPWREVYAFASDPNRMPRWAAGLASGLRQDGKDWIASGPLGDARVRFAEPNDFGVIDHVVTLPDGMQVYNALRVTPNGEGAEIAFTVLRLPGMTEEDHDRDAAAVLADLKTLKGLLEHQ</sequence>
<name>A0AA92HAE0_RHIRH</name>
<accession>A0AA92HAE0</accession>
<reference evidence="1 2" key="1">
    <citation type="submission" date="2018-04" db="EMBL/GenBank/DDBJ databases">
        <authorList>
            <person name="Hagen T."/>
        </authorList>
    </citation>
    <scope>NUCLEOTIDE SEQUENCE [LARGE SCALE GENOMIC DNA]</scope>
    <source>
        <strain evidence="1 2">TPD7009</strain>
    </source>
</reference>
<proteinExistence type="predicted"/>
<protein>
    <submittedName>
        <fullName evidence="1">Polyketide cyclase</fullName>
    </submittedName>
</protein>
<dbReference type="SUPFAM" id="SSF55961">
    <property type="entry name" value="Bet v1-like"/>
    <property type="match status" value="1"/>
</dbReference>
<dbReference type="Proteomes" id="UP000244335">
    <property type="component" value="Unassembled WGS sequence"/>
</dbReference>
<evidence type="ECO:0000313" key="1">
    <source>
        <dbReference type="EMBL" id="PVE56347.1"/>
    </source>
</evidence>
<comment type="caution">
    <text evidence="1">The sequence shown here is derived from an EMBL/GenBank/DDBJ whole genome shotgun (WGS) entry which is preliminary data.</text>
</comment>
<gene>
    <name evidence="1" type="ORF">DC430_00665</name>
</gene>
<dbReference type="EMBL" id="QDFR01000001">
    <property type="protein sequence ID" value="PVE56347.1"/>
    <property type="molecule type" value="Genomic_DNA"/>
</dbReference>